<keyword evidence="3" id="KW-1185">Reference proteome</keyword>
<dbReference type="eggNOG" id="COG2905">
    <property type="taxonomic scope" value="Bacteria"/>
</dbReference>
<organism evidence="2 3">
    <name type="scientific">Methylovorus glucosotrophus (strain SIP3-4)</name>
    <dbReference type="NCBI Taxonomy" id="582744"/>
    <lineage>
        <taxon>Bacteria</taxon>
        <taxon>Pseudomonadati</taxon>
        <taxon>Pseudomonadota</taxon>
        <taxon>Betaproteobacteria</taxon>
        <taxon>Nitrosomonadales</taxon>
        <taxon>Methylophilaceae</taxon>
        <taxon>Methylovorus</taxon>
    </lineage>
</organism>
<feature type="domain" description="Cyclic nucleotide-binding" evidence="1">
    <location>
        <begin position="27"/>
        <end position="148"/>
    </location>
</feature>
<dbReference type="Pfam" id="PF00027">
    <property type="entry name" value="cNMP_binding"/>
    <property type="match status" value="1"/>
</dbReference>
<dbReference type="STRING" id="582744.Msip34_1839"/>
<dbReference type="PANTHER" id="PTHR24567:SF74">
    <property type="entry name" value="HTH-TYPE TRANSCRIPTIONAL REGULATOR ARCR"/>
    <property type="match status" value="1"/>
</dbReference>
<gene>
    <name evidence="2" type="ordered locus">Msip34_1839</name>
</gene>
<proteinExistence type="predicted"/>
<reference evidence="2 3" key="2">
    <citation type="journal article" date="2011" name="J. Bacteriol.">
        <title>Genomes of three methylotrophs from a single niche uncover genetic and metabolic divergence of Methylophilaceae.</title>
        <authorList>
            <person name="Lapidus A."/>
            <person name="Clum A."/>
            <person name="Labutti K."/>
            <person name="Kaluzhnaya M.G."/>
            <person name="Lim S."/>
            <person name="Beck D.A."/>
            <person name="Glavina Del Rio T."/>
            <person name="Nolan M."/>
            <person name="Mavromatis K."/>
            <person name="Huntemann M."/>
            <person name="Lucas S."/>
            <person name="Lidstrom M.E."/>
            <person name="Ivanova N."/>
            <person name="Chistoserdova L."/>
        </authorList>
    </citation>
    <scope>NUCLEOTIDE SEQUENCE [LARGE SCALE GENOMIC DNA]</scope>
    <source>
        <strain evidence="2 3">SIP3-4</strain>
    </source>
</reference>
<reference evidence="3" key="1">
    <citation type="submission" date="2009-07" db="EMBL/GenBank/DDBJ databases">
        <title>Complete sequence of chromosome of Methylovorus sp. SIP3-4.</title>
        <authorList>
            <person name="Lucas S."/>
            <person name="Copeland A."/>
            <person name="Lapidus A."/>
            <person name="Glavina del Rio T."/>
            <person name="Tice H."/>
            <person name="Bruce D."/>
            <person name="Goodwin L."/>
            <person name="Pitluck S."/>
            <person name="Clum A."/>
            <person name="Larimer F."/>
            <person name="Land M."/>
            <person name="Hauser L."/>
            <person name="Kyrpides N."/>
            <person name="Mikhailova N."/>
            <person name="Kayluzhnaya M."/>
            <person name="Chistoserdova L."/>
        </authorList>
    </citation>
    <scope>NUCLEOTIDE SEQUENCE [LARGE SCALE GENOMIC DNA]</scope>
    <source>
        <strain evidence="3">SIP3-4</strain>
    </source>
</reference>
<dbReference type="OrthoDB" id="8589195at2"/>
<dbReference type="InterPro" id="IPR018490">
    <property type="entry name" value="cNMP-bd_dom_sf"/>
</dbReference>
<dbReference type="GO" id="GO:0003700">
    <property type="term" value="F:DNA-binding transcription factor activity"/>
    <property type="evidence" value="ECO:0007669"/>
    <property type="project" value="TreeGrafter"/>
</dbReference>
<dbReference type="PROSITE" id="PS50042">
    <property type="entry name" value="CNMP_BINDING_3"/>
    <property type="match status" value="1"/>
</dbReference>
<dbReference type="SUPFAM" id="SSF51206">
    <property type="entry name" value="cAMP-binding domain-like"/>
    <property type="match status" value="1"/>
</dbReference>
<dbReference type="InterPro" id="IPR014710">
    <property type="entry name" value="RmlC-like_jellyroll"/>
</dbReference>
<dbReference type="CDD" id="cd00038">
    <property type="entry name" value="CAP_ED"/>
    <property type="match status" value="1"/>
</dbReference>
<dbReference type="Proteomes" id="UP000002743">
    <property type="component" value="Chromosome"/>
</dbReference>
<dbReference type="InterPro" id="IPR000595">
    <property type="entry name" value="cNMP-bd_dom"/>
</dbReference>
<dbReference type="EMBL" id="CP001674">
    <property type="protein sequence ID" value="ACT51082.1"/>
    <property type="molecule type" value="Genomic_DNA"/>
</dbReference>
<dbReference type="AlphaFoldDB" id="C6X6T9"/>
<evidence type="ECO:0000313" key="2">
    <source>
        <dbReference type="EMBL" id="ACT51082.1"/>
    </source>
</evidence>
<accession>C6X6T9</accession>
<protein>
    <submittedName>
        <fullName evidence="2">Putative transcriptional regulator, Crp/Fnr family</fullName>
    </submittedName>
</protein>
<dbReference type="InterPro" id="IPR050397">
    <property type="entry name" value="Env_Response_Regulators"/>
</dbReference>
<dbReference type="KEGG" id="mei:Msip34_1839"/>
<dbReference type="PANTHER" id="PTHR24567">
    <property type="entry name" value="CRP FAMILY TRANSCRIPTIONAL REGULATORY PROTEIN"/>
    <property type="match status" value="1"/>
</dbReference>
<dbReference type="SMART" id="SM00100">
    <property type="entry name" value="cNMP"/>
    <property type="match status" value="1"/>
</dbReference>
<evidence type="ECO:0000313" key="3">
    <source>
        <dbReference type="Proteomes" id="UP000002743"/>
    </source>
</evidence>
<sequence>MYSDLIHLGGADKYVDEVLEIINSIKLLDDFSADEVRYLCAYMQCYAAPRDYSLLVEGTGGDYLLLILSGGVDVYKNDASAEGRHMVARLGIGDTIGEMSLIDGFPRSATCITTHPTDFAVFSRASMQELLVNMPKLGNKILIKLLQLMTERLRDTSNRYPDGAFFSLV</sequence>
<evidence type="ECO:0000259" key="1">
    <source>
        <dbReference type="PROSITE" id="PS50042"/>
    </source>
</evidence>
<name>C6X6T9_METGS</name>
<dbReference type="Gene3D" id="2.60.120.10">
    <property type="entry name" value="Jelly Rolls"/>
    <property type="match status" value="1"/>
</dbReference>
<dbReference type="HOGENOM" id="CLU_075053_16_0_4"/>
<dbReference type="GO" id="GO:0005829">
    <property type="term" value="C:cytosol"/>
    <property type="evidence" value="ECO:0007669"/>
    <property type="project" value="TreeGrafter"/>
</dbReference>